<evidence type="ECO:0000313" key="3">
    <source>
        <dbReference type="WBParaSite" id="SCUD_0002289801-mRNA-1"/>
    </source>
</evidence>
<organism evidence="3">
    <name type="scientific">Schistosoma curassoni</name>
    <dbReference type="NCBI Taxonomy" id="6186"/>
    <lineage>
        <taxon>Eukaryota</taxon>
        <taxon>Metazoa</taxon>
        <taxon>Spiralia</taxon>
        <taxon>Lophotrochozoa</taxon>
        <taxon>Platyhelminthes</taxon>
        <taxon>Trematoda</taxon>
        <taxon>Digenea</taxon>
        <taxon>Strigeidida</taxon>
        <taxon>Schistosomatoidea</taxon>
        <taxon>Schistosomatidae</taxon>
        <taxon>Schistosoma</taxon>
    </lineage>
</organism>
<proteinExistence type="predicted"/>
<evidence type="ECO:0000313" key="2">
    <source>
        <dbReference type="Proteomes" id="UP000279833"/>
    </source>
</evidence>
<dbReference type="EMBL" id="UZAK01051163">
    <property type="protein sequence ID" value="VDP80657.1"/>
    <property type="molecule type" value="Genomic_DNA"/>
</dbReference>
<dbReference type="STRING" id="6186.A0A183L6C7"/>
<dbReference type="WBParaSite" id="SCUD_0002289801-mRNA-1">
    <property type="protein sequence ID" value="SCUD_0002289801-mRNA-1"/>
    <property type="gene ID" value="SCUD_0002289801"/>
</dbReference>
<reference evidence="3" key="1">
    <citation type="submission" date="2016-06" db="UniProtKB">
        <authorList>
            <consortium name="WormBaseParasite"/>
        </authorList>
    </citation>
    <scope>IDENTIFICATION</scope>
</reference>
<dbReference type="AlphaFoldDB" id="A0A183L6C7"/>
<protein>
    <submittedName>
        <fullName evidence="3">Ovule protein</fullName>
    </submittedName>
</protein>
<sequence>MNSPTHDNLSVETSDSHLWFSGKLESNSNKSSYPVYAHQNVDSLDSQSLTTHLPSSTVSPSSLGKFVPISSNAMKPTNMVSTYLDYI</sequence>
<keyword evidence="2" id="KW-1185">Reference proteome</keyword>
<gene>
    <name evidence="1" type="ORF">SCUD_LOCUS22895</name>
</gene>
<reference evidence="1 2" key="2">
    <citation type="submission" date="2018-11" db="EMBL/GenBank/DDBJ databases">
        <authorList>
            <consortium name="Pathogen Informatics"/>
        </authorList>
    </citation>
    <scope>NUCLEOTIDE SEQUENCE [LARGE SCALE GENOMIC DNA]</scope>
    <source>
        <strain evidence="1">Dakar</strain>
        <strain evidence="2">Dakar, Senegal</strain>
    </source>
</reference>
<name>A0A183L6C7_9TREM</name>
<evidence type="ECO:0000313" key="1">
    <source>
        <dbReference type="EMBL" id="VDP80657.1"/>
    </source>
</evidence>
<dbReference type="Proteomes" id="UP000279833">
    <property type="component" value="Unassembled WGS sequence"/>
</dbReference>
<accession>A0A183L6C7</accession>